<organism evidence="2 3">
    <name type="scientific">Nocardioides daedukensis</name>
    <dbReference type="NCBI Taxonomy" id="634462"/>
    <lineage>
        <taxon>Bacteria</taxon>
        <taxon>Bacillati</taxon>
        <taxon>Actinomycetota</taxon>
        <taxon>Actinomycetes</taxon>
        <taxon>Propionibacteriales</taxon>
        <taxon>Nocardioidaceae</taxon>
        <taxon>Nocardioides</taxon>
    </lineage>
</organism>
<accession>A0A7Y9RYR1</accession>
<gene>
    <name evidence="2" type="ORF">BJ980_000809</name>
</gene>
<protein>
    <recommendedName>
        <fullName evidence="4">DUF456 domain-containing protein</fullName>
    </recommendedName>
</protein>
<proteinExistence type="predicted"/>
<dbReference type="AlphaFoldDB" id="A0A7Y9RYR1"/>
<keyword evidence="1" id="KW-0472">Membrane</keyword>
<dbReference type="RefSeq" id="WP_343047679.1">
    <property type="nucleotide sequence ID" value="NZ_JACCAA010000001.1"/>
</dbReference>
<evidence type="ECO:0000313" key="2">
    <source>
        <dbReference type="EMBL" id="NYG57886.1"/>
    </source>
</evidence>
<feature type="transmembrane region" description="Helical" evidence="1">
    <location>
        <begin position="46"/>
        <end position="67"/>
    </location>
</feature>
<name>A0A7Y9RYR1_9ACTN</name>
<dbReference type="InterPro" id="IPR007403">
    <property type="entry name" value="DUF456"/>
</dbReference>
<comment type="caution">
    <text evidence="2">The sequence shown here is derived from an EMBL/GenBank/DDBJ whole genome shotgun (WGS) entry which is preliminary data.</text>
</comment>
<sequence>MTTVDVIVALAIAVGLVGIVLPMLPGSLLILAAVLGWALHLGETTGWVVFAVATTFLAVGTLVKYLVPGRSMKKSGVPNRTLLAGGVLGIVGFFVIPVVGVVVGFVLGVYLAELQRVGQAQARRTTRAALTAVGVSILIEFAFALLATLTWIIGVVLV</sequence>
<feature type="transmembrane region" description="Helical" evidence="1">
    <location>
        <begin position="6"/>
        <end position="39"/>
    </location>
</feature>
<evidence type="ECO:0008006" key="4">
    <source>
        <dbReference type="Google" id="ProtNLM"/>
    </source>
</evidence>
<dbReference type="EMBL" id="JACCAA010000001">
    <property type="protein sequence ID" value="NYG57886.1"/>
    <property type="molecule type" value="Genomic_DNA"/>
</dbReference>
<keyword evidence="1" id="KW-0812">Transmembrane</keyword>
<evidence type="ECO:0000313" key="3">
    <source>
        <dbReference type="Proteomes" id="UP000540656"/>
    </source>
</evidence>
<feature type="transmembrane region" description="Helical" evidence="1">
    <location>
        <begin position="87"/>
        <end position="112"/>
    </location>
</feature>
<keyword evidence="1" id="KW-1133">Transmembrane helix</keyword>
<keyword evidence="3" id="KW-1185">Reference proteome</keyword>
<reference evidence="2 3" key="1">
    <citation type="submission" date="2020-07" db="EMBL/GenBank/DDBJ databases">
        <title>Sequencing the genomes of 1000 actinobacteria strains.</title>
        <authorList>
            <person name="Klenk H.-P."/>
        </authorList>
    </citation>
    <scope>NUCLEOTIDE SEQUENCE [LARGE SCALE GENOMIC DNA]</scope>
    <source>
        <strain evidence="2 3">DSM 23819</strain>
    </source>
</reference>
<evidence type="ECO:0000256" key="1">
    <source>
        <dbReference type="SAM" id="Phobius"/>
    </source>
</evidence>
<feature type="transmembrane region" description="Helical" evidence="1">
    <location>
        <begin position="133"/>
        <end position="157"/>
    </location>
</feature>
<dbReference type="Proteomes" id="UP000540656">
    <property type="component" value="Unassembled WGS sequence"/>
</dbReference>
<dbReference type="Pfam" id="PF04306">
    <property type="entry name" value="DUF456"/>
    <property type="match status" value="1"/>
</dbReference>